<name>A0A889IQN2_9CAUD</name>
<reference evidence="1" key="1">
    <citation type="submission" date="2021-01" db="EMBL/GenBank/DDBJ databases">
        <authorList>
            <person name="Ben Porat S."/>
            <person name="Alkalay-Oren S."/>
            <person name="Coppenhagen-Glazer S."/>
            <person name="Hazan R."/>
        </authorList>
    </citation>
    <scope>NUCLEOTIDE SEQUENCE</scope>
</reference>
<evidence type="ECO:0008006" key="3">
    <source>
        <dbReference type="Google" id="ProtNLM"/>
    </source>
</evidence>
<dbReference type="Proteomes" id="UP000610026">
    <property type="component" value="Segment"/>
</dbReference>
<dbReference type="EMBL" id="MW460249">
    <property type="protein sequence ID" value="QRE00637.1"/>
    <property type="molecule type" value="Genomic_DNA"/>
</dbReference>
<dbReference type="KEGG" id="vg:77947904"/>
<accession>A0A889IQN2</accession>
<dbReference type="InterPro" id="IPR010774">
    <property type="entry name" value="YbcO"/>
</dbReference>
<keyword evidence="2" id="KW-1185">Reference proteome</keyword>
<proteinExistence type="predicted"/>
<evidence type="ECO:0000313" key="2">
    <source>
        <dbReference type="Proteomes" id="UP000610026"/>
    </source>
</evidence>
<dbReference type="GeneID" id="77947904"/>
<evidence type="ECO:0000313" key="1">
    <source>
        <dbReference type="EMBL" id="QRE00637.1"/>
    </source>
</evidence>
<dbReference type="Pfam" id="PF07102">
    <property type="entry name" value="YbcO"/>
    <property type="match status" value="1"/>
</dbReference>
<dbReference type="RefSeq" id="YP_010671650.1">
    <property type="nucleotide sequence ID" value="NC_070969.1"/>
</dbReference>
<protein>
    <recommendedName>
        <fullName evidence="3">DUF1364 domain-containing protein</fullName>
    </recommendedName>
</protein>
<dbReference type="Gene3D" id="3.30.50.20">
    <property type="entry name" value="prophage-derive protein ybcO"/>
    <property type="match status" value="1"/>
</dbReference>
<sequence length="103" mass="11360">MRVESQKYRDFARGQDCTVRFPGVCNFNPETTVLAHLPCGQKGTGMKGFDTVAVDACSACHDVIDGRVAGVEIDWRDMLRAVAETQERRIDAGIITIKGMKAR</sequence>
<organism evidence="1 2">
    <name type="scientific">Pseudomonas phage Itty13</name>
    <dbReference type="NCBI Taxonomy" id="2805750"/>
    <lineage>
        <taxon>Viruses</taxon>
        <taxon>Duplodnaviria</taxon>
        <taxon>Heunggongvirae</taxon>
        <taxon>Uroviricota</taxon>
        <taxon>Caudoviricetes</taxon>
        <taxon>Ittyvirus</taxon>
        <taxon>Ittyvirus itty13</taxon>
    </lineage>
</organism>